<proteinExistence type="predicted"/>
<gene>
    <name evidence="1" type="ORF">LMG21510_05026</name>
</gene>
<protein>
    <submittedName>
        <fullName evidence="1">Uncharacterized protein</fullName>
    </submittedName>
</protein>
<organism evidence="1 2">
    <name type="scientific">Cupriavidus respiraculi</name>
    <dbReference type="NCBI Taxonomy" id="195930"/>
    <lineage>
        <taxon>Bacteria</taxon>
        <taxon>Pseudomonadati</taxon>
        <taxon>Pseudomonadota</taxon>
        <taxon>Betaproteobacteria</taxon>
        <taxon>Burkholderiales</taxon>
        <taxon>Burkholderiaceae</taxon>
        <taxon>Cupriavidus</taxon>
    </lineage>
</organism>
<reference evidence="1 2" key="1">
    <citation type="submission" date="2021-08" db="EMBL/GenBank/DDBJ databases">
        <authorList>
            <person name="Peeters C."/>
        </authorList>
    </citation>
    <scope>NUCLEOTIDE SEQUENCE [LARGE SCALE GENOMIC DNA]</scope>
    <source>
        <strain evidence="1 2">LMG 21510</strain>
    </source>
</reference>
<evidence type="ECO:0000313" key="2">
    <source>
        <dbReference type="Proteomes" id="UP000721236"/>
    </source>
</evidence>
<comment type="caution">
    <text evidence="1">The sequence shown here is derived from an EMBL/GenBank/DDBJ whole genome shotgun (WGS) entry which is preliminary data.</text>
</comment>
<accession>A0ABN7ZDQ4</accession>
<dbReference type="RefSeq" id="WP_222208867.1">
    <property type="nucleotide sequence ID" value="NZ_CAJZAH010000010.1"/>
</dbReference>
<keyword evidence="2" id="KW-1185">Reference proteome</keyword>
<name>A0ABN7ZDQ4_9BURK</name>
<evidence type="ECO:0000313" key="1">
    <source>
        <dbReference type="EMBL" id="CAG9184108.1"/>
    </source>
</evidence>
<dbReference type="EMBL" id="CAJZAH010000010">
    <property type="protein sequence ID" value="CAG9184108.1"/>
    <property type="molecule type" value="Genomic_DNA"/>
</dbReference>
<dbReference type="Proteomes" id="UP000721236">
    <property type="component" value="Unassembled WGS sequence"/>
</dbReference>
<sequence length="90" mass="10432">METPVTLRQAYLIMFDFLEREWVRLNRPDDLGALLSSLALWNERNGKGVPMDAAIFPEWIEGARRVLHSDRTTDGYTNADIRLLTRSPRD</sequence>